<dbReference type="PANTHER" id="PTHR11530:SF25">
    <property type="entry name" value="FAD DEPENDENT OXIDOREDUCTASE DOMAIN-CONTAINING PROTEIN"/>
    <property type="match status" value="1"/>
</dbReference>
<dbReference type="Gene3D" id="3.40.50.20">
    <property type="match status" value="1"/>
</dbReference>
<dbReference type="InterPro" id="IPR011095">
    <property type="entry name" value="Dala_Dala_lig_C"/>
</dbReference>
<keyword evidence="4" id="KW-0285">Flavoprotein</keyword>
<dbReference type="GO" id="GO:0019478">
    <property type="term" value="P:D-amino acid catabolic process"/>
    <property type="evidence" value="ECO:0007669"/>
    <property type="project" value="TreeGrafter"/>
</dbReference>
<feature type="domain" description="ATP-grasp" evidence="9">
    <location>
        <begin position="513"/>
        <end position="716"/>
    </location>
</feature>
<keyword evidence="11" id="KW-1185">Reference proteome</keyword>
<dbReference type="GO" id="GO:0008716">
    <property type="term" value="F:D-alanine-D-alanine ligase activity"/>
    <property type="evidence" value="ECO:0007669"/>
    <property type="project" value="InterPro"/>
</dbReference>
<dbReference type="RefSeq" id="WP_254013724.1">
    <property type="nucleotide sequence ID" value="NZ_JAMZMM010000264.1"/>
</dbReference>
<dbReference type="GO" id="GO:0046872">
    <property type="term" value="F:metal ion binding"/>
    <property type="evidence" value="ECO:0007669"/>
    <property type="project" value="InterPro"/>
</dbReference>
<evidence type="ECO:0000256" key="6">
    <source>
        <dbReference type="ARBA" id="ARBA00023002"/>
    </source>
</evidence>
<evidence type="ECO:0000256" key="8">
    <source>
        <dbReference type="PROSITE-ProRule" id="PRU00409"/>
    </source>
</evidence>
<comment type="catalytic activity">
    <reaction evidence="7">
        <text>a D-alpha-amino acid + O2 + H2O = a 2-oxocarboxylate + H2O2 + NH4(+)</text>
        <dbReference type="Rhea" id="RHEA:21816"/>
        <dbReference type="ChEBI" id="CHEBI:15377"/>
        <dbReference type="ChEBI" id="CHEBI:15379"/>
        <dbReference type="ChEBI" id="CHEBI:16240"/>
        <dbReference type="ChEBI" id="CHEBI:28938"/>
        <dbReference type="ChEBI" id="CHEBI:35179"/>
        <dbReference type="ChEBI" id="CHEBI:59871"/>
        <dbReference type="EC" id="1.4.3.3"/>
    </reaction>
    <physiologicalReaction direction="left-to-right" evidence="7">
        <dbReference type="Rhea" id="RHEA:21817"/>
    </physiologicalReaction>
</comment>
<reference evidence="10" key="1">
    <citation type="submission" date="2022-06" db="EMBL/GenBank/DDBJ databases">
        <title>New cyanobacteria of genus Symplocastrum in benthos of Lake Baikal.</title>
        <authorList>
            <person name="Sorokovikova E."/>
            <person name="Tikhonova I."/>
            <person name="Krasnopeev A."/>
            <person name="Evseev P."/>
            <person name="Gladkikh A."/>
            <person name="Belykh O."/>
        </authorList>
    </citation>
    <scope>NUCLEOTIDE SEQUENCE</scope>
    <source>
        <strain evidence="10">BBK-W-15</strain>
    </source>
</reference>
<comment type="similarity">
    <text evidence="2">Belongs to the DAMOX/DASOX family.</text>
</comment>
<dbReference type="Gene3D" id="3.30.1490.20">
    <property type="entry name" value="ATP-grasp fold, A domain"/>
    <property type="match status" value="1"/>
</dbReference>
<dbReference type="SUPFAM" id="SSF54373">
    <property type="entry name" value="FAD-linked reductases, C-terminal domain"/>
    <property type="match status" value="1"/>
</dbReference>
<keyword evidence="3" id="KW-0436">Ligase</keyword>
<sequence length="840" mass="94778">MRNIQNNKASDLEQYKESTVLVIGAGVSGLTTAICLRESGFRVVIVADRFTPNLTSIVAGALWEWPPAVCGKHGTPRSLERSKIWCMVAYEKFKQIQADYGSEQTGIYLRDAYFYFKDTIENRPTDLKKINELKDKVDGFERGLHIVRDTIDLGFQGGIKDAYKHMAPMVDTDIYMKWLLQYVKDIGCEIIQDQITVNILQHEQELLNRFGAKAIVNCAGLGSIVTTGDPSMYPLRGALVRVKNLNGIISDAHCIAHDDSSNNEQDIIFIVPRGKDNIVVLGGLAQQNQWDTNLSLDMPIIRQMYDGCLQFLQELRDLPLDENEPVRTGLRPLTEKNVCIERVPDTRVFYNYGHGGSGVTLSWGCSTEIVRRVEEMLREDSSSIPFTNQDIDAQKQTIFILNDTLPIKADLSHIATASRNLVLLCSREGLSKVVPSQYEYLDLVKIVEPYNLENLLQVYQQIKVAFGLEDENCQIVTNDEYSVFLAAQMRQELNIEGDRPTTIHPFTNKNALKLALKNSQIRLPKYLIFAPEQYRKAPETYLATAIEKLGFPIFVKPVIGAGSEKNPRIYNLDELKVWCDTHVDASEEFELNEFITGQLYNTSVVIKDGEICYFAACKHYRPNDEFLYGYPIGNIVVREEDPEFNKLQQFSLDILKSLEGGYPQSGVLNIDFFLQEGTEEPVLMEIASRPPGGVVSKMFYSYQGVRLQEIHLQLQMGDTPKINLKPRQEWKYSAYSIYPKQSGVVTEIEKPLFNSEMEVSWHIYLGQELQAAKSIKDVAIAILLCNDNFSVLQADYEAAHAQSFYKVEGGSIASTQVTASTEEPEDDLSPPSCLSVLVVC</sequence>
<evidence type="ECO:0000256" key="2">
    <source>
        <dbReference type="ARBA" id="ARBA00006730"/>
    </source>
</evidence>
<comment type="caution">
    <text evidence="10">The sequence shown here is derived from an EMBL/GenBank/DDBJ whole genome shotgun (WGS) entry which is preliminary data.</text>
</comment>
<dbReference type="SUPFAM" id="SSF51971">
    <property type="entry name" value="Nucleotide-binding domain"/>
    <property type="match status" value="1"/>
</dbReference>
<organism evidence="10 11">
    <name type="scientific">Limnofasciculus baicalensis BBK-W-15</name>
    <dbReference type="NCBI Taxonomy" id="2699891"/>
    <lineage>
        <taxon>Bacteria</taxon>
        <taxon>Bacillati</taxon>
        <taxon>Cyanobacteriota</taxon>
        <taxon>Cyanophyceae</taxon>
        <taxon>Coleofasciculales</taxon>
        <taxon>Coleofasciculaceae</taxon>
        <taxon>Limnofasciculus</taxon>
        <taxon>Limnofasciculus baicalensis</taxon>
    </lineage>
</organism>
<name>A0AAE3GUN0_9CYAN</name>
<evidence type="ECO:0000259" key="9">
    <source>
        <dbReference type="PROSITE" id="PS50975"/>
    </source>
</evidence>
<dbReference type="Gene3D" id="3.30.470.20">
    <property type="entry name" value="ATP-grasp fold, B domain"/>
    <property type="match status" value="1"/>
</dbReference>
<evidence type="ECO:0000256" key="5">
    <source>
        <dbReference type="ARBA" id="ARBA00022827"/>
    </source>
</evidence>
<comment type="cofactor">
    <cofactor evidence="1">
        <name>FAD</name>
        <dbReference type="ChEBI" id="CHEBI:57692"/>
    </cofactor>
</comment>
<dbReference type="EMBL" id="JAMZMM010000264">
    <property type="protein sequence ID" value="MCP2730976.1"/>
    <property type="molecule type" value="Genomic_DNA"/>
</dbReference>
<dbReference type="Gene3D" id="3.30.9.10">
    <property type="entry name" value="D-Amino Acid Oxidase, subunit A, domain 2"/>
    <property type="match status" value="1"/>
</dbReference>
<dbReference type="GO" id="GO:0071949">
    <property type="term" value="F:FAD binding"/>
    <property type="evidence" value="ECO:0007669"/>
    <property type="project" value="InterPro"/>
</dbReference>
<keyword evidence="5" id="KW-0274">FAD</keyword>
<dbReference type="Gene3D" id="3.40.50.720">
    <property type="entry name" value="NAD(P)-binding Rossmann-like Domain"/>
    <property type="match status" value="1"/>
</dbReference>
<evidence type="ECO:0000313" key="11">
    <source>
        <dbReference type="Proteomes" id="UP001204953"/>
    </source>
</evidence>
<dbReference type="Pfam" id="PF01266">
    <property type="entry name" value="DAO"/>
    <property type="match status" value="1"/>
</dbReference>
<keyword evidence="6" id="KW-0560">Oxidoreductase</keyword>
<evidence type="ECO:0000256" key="7">
    <source>
        <dbReference type="ARBA" id="ARBA00049547"/>
    </source>
</evidence>
<evidence type="ECO:0000256" key="3">
    <source>
        <dbReference type="ARBA" id="ARBA00022598"/>
    </source>
</evidence>
<dbReference type="InterPro" id="IPR013815">
    <property type="entry name" value="ATP_grasp_subdomain_1"/>
</dbReference>
<dbReference type="GO" id="GO:0005524">
    <property type="term" value="F:ATP binding"/>
    <property type="evidence" value="ECO:0007669"/>
    <property type="project" value="UniProtKB-UniRule"/>
</dbReference>
<evidence type="ECO:0000313" key="10">
    <source>
        <dbReference type="EMBL" id="MCP2730976.1"/>
    </source>
</evidence>
<gene>
    <name evidence="10" type="ORF">NJ959_21340</name>
</gene>
<dbReference type="InterPro" id="IPR006076">
    <property type="entry name" value="FAD-dep_OxRdtase"/>
</dbReference>
<dbReference type="PANTHER" id="PTHR11530">
    <property type="entry name" value="D-AMINO ACID OXIDASE"/>
    <property type="match status" value="1"/>
</dbReference>
<dbReference type="InterPro" id="IPR023209">
    <property type="entry name" value="DAO"/>
</dbReference>
<dbReference type="Pfam" id="PF07478">
    <property type="entry name" value="Dala_Dala_lig_C"/>
    <property type="match status" value="1"/>
</dbReference>
<dbReference type="GO" id="GO:0003884">
    <property type="term" value="F:D-amino-acid oxidase activity"/>
    <property type="evidence" value="ECO:0007669"/>
    <property type="project" value="UniProtKB-EC"/>
</dbReference>
<accession>A0AAE3GUN0</accession>
<dbReference type="PROSITE" id="PS50975">
    <property type="entry name" value="ATP_GRASP"/>
    <property type="match status" value="1"/>
</dbReference>
<proteinExistence type="inferred from homology"/>
<dbReference type="AlphaFoldDB" id="A0AAE3GUN0"/>
<dbReference type="InterPro" id="IPR011761">
    <property type="entry name" value="ATP-grasp"/>
</dbReference>
<evidence type="ECO:0000256" key="1">
    <source>
        <dbReference type="ARBA" id="ARBA00001974"/>
    </source>
</evidence>
<keyword evidence="8" id="KW-0067">ATP-binding</keyword>
<dbReference type="Proteomes" id="UP001204953">
    <property type="component" value="Unassembled WGS sequence"/>
</dbReference>
<dbReference type="GO" id="GO:0005737">
    <property type="term" value="C:cytoplasm"/>
    <property type="evidence" value="ECO:0007669"/>
    <property type="project" value="TreeGrafter"/>
</dbReference>
<protein>
    <submittedName>
        <fullName evidence="10">FAD-dependent oxidoreductase</fullName>
    </submittedName>
</protein>
<evidence type="ECO:0000256" key="4">
    <source>
        <dbReference type="ARBA" id="ARBA00022630"/>
    </source>
</evidence>
<keyword evidence="8" id="KW-0547">Nucleotide-binding</keyword>
<dbReference type="SUPFAM" id="SSF56059">
    <property type="entry name" value="Glutathione synthetase ATP-binding domain-like"/>
    <property type="match status" value="1"/>
</dbReference>